<dbReference type="PROSITE" id="PS50975">
    <property type="entry name" value="ATP_GRASP"/>
    <property type="match status" value="1"/>
</dbReference>
<feature type="region of interest" description="Disordered" evidence="2">
    <location>
        <begin position="447"/>
        <end position="478"/>
    </location>
</feature>
<dbReference type="PROSITE" id="PS51273">
    <property type="entry name" value="GATASE_TYPE_1"/>
    <property type="match status" value="1"/>
</dbReference>
<evidence type="ECO:0000259" key="3">
    <source>
        <dbReference type="PROSITE" id="PS50975"/>
    </source>
</evidence>
<dbReference type="PANTHER" id="PTHR43235">
    <property type="entry name" value="GLUTAMINE AMIDOTRANSFERASE PB2B2.05-RELATED"/>
    <property type="match status" value="1"/>
</dbReference>
<dbReference type="InterPro" id="IPR011697">
    <property type="entry name" value="Peptidase_C26"/>
</dbReference>
<dbReference type="Gene3D" id="3.30.1490.20">
    <property type="entry name" value="ATP-grasp fold, A domain"/>
    <property type="match status" value="1"/>
</dbReference>
<comment type="caution">
    <text evidence="4">The sequence shown here is derived from an EMBL/GenBank/DDBJ whole genome shotgun (WGS) entry which is preliminary data.</text>
</comment>
<dbReference type="InterPro" id="IPR013815">
    <property type="entry name" value="ATP_grasp_subdomain_1"/>
</dbReference>
<dbReference type="CDD" id="cd01745">
    <property type="entry name" value="GATase1_2"/>
    <property type="match status" value="1"/>
</dbReference>
<dbReference type="RefSeq" id="WP_377380890.1">
    <property type="nucleotide sequence ID" value="NZ_JBHSSW010000066.1"/>
</dbReference>
<dbReference type="Gene3D" id="3.40.50.880">
    <property type="match status" value="1"/>
</dbReference>
<dbReference type="EMBL" id="JBHSSW010000066">
    <property type="protein sequence ID" value="MFC6199648.1"/>
    <property type="molecule type" value="Genomic_DNA"/>
</dbReference>
<evidence type="ECO:0000313" key="4">
    <source>
        <dbReference type="EMBL" id="MFC6199648.1"/>
    </source>
</evidence>
<organism evidence="4 5">
    <name type="scientific">Ponticaulis profundi</name>
    <dbReference type="NCBI Taxonomy" id="2665222"/>
    <lineage>
        <taxon>Bacteria</taxon>
        <taxon>Pseudomonadati</taxon>
        <taxon>Pseudomonadota</taxon>
        <taxon>Alphaproteobacteria</taxon>
        <taxon>Hyphomonadales</taxon>
        <taxon>Hyphomonadaceae</taxon>
        <taxon>Ponticaulis</taxon>
    </lineage>
</organism>
<dbReference type="GO" id="GO:0016787">
    <property type="term" value="F:hydrolase activity"/>
    <property type="evidence" value="ECO:0007669"/>
    <property type="project" value="UniProtKB-KW"/>
</dbReference>
<dbReference type="PANTHER" id="PTHR43235:SF1">
    <property type="entry name" value="GLUTAMINE AMIDOTRANSFERASE PB2B2.05-RELATED"/>
    <property type="match status" value="1"/>
</dbReference>
<reference evidence="5" key="1">
    <citation type="journal article" date="2019" name="Int. J. Syst. Evol. Microbiol.">
        <title>The Global Catalogue of Microorganisms (GCM) 10K type strain sequencing project: providing services to taxonomists for standard genome sequencing and annotation.</title>
        <authorList>
            <consortium name="The Broad Institute Genomics Platform"/>
            <consortium name="The Broad Institute Genome Sequencing Center for Infectious Disease"/>
            <person name="Wu L."/>
            <person name="Ma J."/>
        </authorList>
    </citation>
    <scope>NUCLEOTIDE SEQUENCE [LARGE SCALE GENOMIC DNA]</scope>
    <source>
        <strain evidence="5">CGMCC-1.15741</strain>
    </source>
</reference>
<dbReference type="Pfam" id="PF07722">
    <property type="entry name" value="Peptidase_C26"/>
    <property type="match status" value="1"/>
</dbReference>
<feature type="domain" description="ATP-grasp" evidence="3">
    <location>
        <begin position="143"/>
        <end position="326"/>
    </location>
</feature>
<evidence type="ECO:0000256" key="1">
    <source>
        <dbReference type="PROSITE-ProRule" id="PRU00409"/>
    </source>
</evidence>
<accession>A0ABW1SDK1</accession>
<dbReference type="InterPro" id="IPR044668">
    <property type="entry name" value="PuuD-like"/>
</dbReference>
<keyword evidence="5" id="KW-1185">Reference proteome</keyword>
<evidence type="ECO:0000256" key="2">
    <source>
        <dbReference type="SAM" id="MobiDB-lite"/>
    </source>
</evidence>
<gene>
    <name evidence="4" type="ORF">ACFQDM_16320</name>
</gene>
<feature type="region of interest" description="Disordered" evidence="2">
    <location>
        <begin position="1"/>
        <end position="21"/>
    </location>
</feature>
<protein>
    <submittedName>
        <fullName evidence="4">Gamma-glutamyl-gamma-aminobutyrate hydrolase family protein</fullName>
    </submittedName>
</protein>
<keyword evidence="4" id="KW-0378">Hydrolase</keyword>
<dbReference type="SUPFAM" id="SSF56059">
    <property type="entry name" value="Glutathione synthetase ATP-binding domain-like"/>
    <property type="match status" value="1"/>
</dbReference>
<dbReference type="Proteomes" id="UP001596303">
    <property type="component" value="Unassembled WGS sequence"/>
</dbReference>
<sequence>MSSEPETKSEPSPSEKRPTKGRAIVTYGRSLISLVIARSLHEQGIEVIGCDDVGMTVLSFSRHVSHNFVHPSLEKDREEALEALEEAVRKYAPEDEDTPYVLIPAFKDARIFAEERDRFEPLIKIAAPDLSSMDFIDPKDQFAKFVEDHDLSAPKCQIIRPDARSDFTESEIDFPLIAKPSDGVGGRGVEKLDSAEELKTYLDHAPKKDTIILQDLVDGRDYCVSVIADHGELAGIVAYVNERQFPIKSGAGAVRKTVDPEPFLETTRDLLRETRWNGVCEIDYRWDENGDFKPKLIEVNARYWAGLFHSTASGVDFPWLHYRLATGETLPPADLSVVDTEFRSRTPAAWILSIVEDIASSDEHLKKSSSAWKEMKDRASKGDLLRAANQLLKSAGHGMASPKMLTRLQEELKEHDDLPSEFTADKDPAVGLGILFAISSLQRHGELPPELKFDPKEDEDEDEAPVQKHRKPGRPVIGITKPDNGDWLAYQAMKFAVWLAGGDPVKITSKAPRDPKSIDGLLFGGGSDVYPERYQGAVKEGHRYNLARDEMEASWAEVALNQDIPVLGICRGMQMLNVLQGGTLYPDLSDFEDSDYPTSFLHRMFYRKPIHIEPDSWLAETVGTDELCVNSIHTQAVKDLGDSFDVAAREPNGIIQSIEHRTARFMVGIQFHPEFLVYRKEARRIFERFISCAREVAQEHENG</sequence>
<name>A0ABW1SDK1_9PROT</name>
<dbReference type="InterPro" id="IPR029062">
    <property type="entry name" value="Class_I_gatase-like"/>
</dbReference>
<feature type="compositionally biased region" description="Basic and acidic residues" evidence="2">
    <location>
        <begin position="1"/>
        <end position="18"/>
    </location>
</feature>
<proteinExistence type="predicted"/>
<dbReference type="SUPFAM" id="SSF52317">
    <property type="entry name" value="Class I glutamine amidotransferase-like"/>
    <property type="match status" value="1"/>
</dbReference>
<dbReference type="InterPro" id="IPR011761">
    <property type="entry name" value="ATP-grasp"/>
</dbReference>
<evidence type="ECO:0000313" key="5">
    <source>
        <dbReference type="Proteomes" id="UP001596303"/>
    </source>
</evidence>
<keyword evidence="1" id="KW-0547">Nucleotide-binding</keyword>
<dbReference type="Gene3D" id="3.30.470.20">
    <property type="entry name" value="ATP-grasp fold, B domain"/>
    <property type="match status" value="1"/>
</dbReference>
<keyword evidence="1" id="KW-0067">ATP-binding</keyword>
<dbReference type="Pfam" id="PF15632">
    <property type="entry name" value="ATPgrasp_Ter"/>
    <property type="match status" value="1"/>
</dbReference>